<evidence type="ECO:0000313" key="3">
    <source>
        <dbReference type="EMBL" id="KAJ4450846.1"/>
    </source>
</evidence>
<gene>
    <name evidence="3" type="ORF">ANN_02277</name>
</gene>
<evidence type="ECO:0000256" key="2">
    <source>
        <dbReference type="SAM" id="MobiDB-lite"/>
    </source>
</evidence>
<feature type="coiled-coil region" evidence="1">
    <location>
        <begin position="1687"/>
        <end position="1809"/>
    </location>
</feature>
<evidence type="ECO:0000313" key="4">
    <source>
        <dbReference type="Proteomes" id="UP001148838"/>
    </source>
</evidence>
<feature type="coiled-coil region" evidence="1">
    <location>
        <begin position="304"/>
        <end position="433"/>
    </location>
</feature>
<feature type="region of interest" description="Disordered" evidence="2">
    <location>
        <begin position="47"/>
        <end position="110"/>
    </location>
</feature>
<feature type="region of interest" description="Disordered" evidence="2">
    <location>
        <begin position="2549"/>
        <end position="2602"/>
    </location>
</feature>
<feature type="non-terminal residue" evidence="3">
    <location>
        <position position="2742"/>
    </location>
</feature>
<feature type="compositionally biased region" description="Polar residues" evidence="2">
    <location>
        <begin position="1894"/>
        <end position="1910"/>
    </location>
</feature>
<feature type="coiled-coil region" evidence="1">
    <location>
        <begin position="871"/>
        <end position="905"/>
    </location>
</feature>
<evidence type="ECO:0000256" key="1">
    <source>
        <dbReference type="SAM" id="Coils"/>
    </source>
</evidence>
<dbReference type="PANTHER" id="PTHR43941:SF1">
    <property type="entry name" value="STRUCTURAL MAINTENANCE OF CHROMOSOMES PROTEIN 2"/>
    <property type="match status" value="1"/>
</dbReference>
<dbReference type="PANTHER" id="PTHR43941">
    <property type="entry name" value="STRUCTURAL MAINTENANCE OF CHROMOSOMES PROTEIN 2"/>
    <property type="match status" value="1"/>
</dbReference>
<feature type="region of interest" description="Disordered" evidence="2">
    <location>
        <begin position="635"/>
        <end position="654"/>
    </location>
</feature>
<feature type="coiled-coil region" evidence="1">
    <location>
        <begin position="2619"/>
        <end position="2653"/>
    </location>
</feature>
<feature type="coiled-coil region" evidence="1">
    <location>
        <begin position="1408"/>
        <end position="1523"/>
    </location>
</feature>
<feature type="coiled-coil region" evidence="1">
    <location>
        <begin position="1556"/>
        <end position="1622"/>
    </location>
</feature>
<keyword evidence="4" id="KW-1185">Reference proteome</keyword>
<feature type="compositionally biased region" description="Basic and acidic residues" evidence="2">
    <location>
        <begin position="91"/>
        <end position="110"/>
    </location>
</feature>
<accession>A0ABQ8TXH3</accession>
<feature type="coiled-coil region" evidence="1">
    <location>
        <begin position="1963"/>
        <end position="2129"/>
    </location>
</feature>
<feature type="coiled-coil region" evidence="1">
    <location>
        <begin position="2488"/>
        <end position="2543"/>
    </location>
</feature>
<dbReference type="EMBL" id="JAJSOF020000001">
    <property type="protein sequence ID" value="KAJ4450846.1"/>
    <property type="molecule type" value="Genomic_DNA"/>
</dbReference>
<dbReference type="Proteomes" id="UP001148838">
    <property type="component" value="Unassembled WGS sequence"/>
</dbReference>
<feature type="compositionally biased region" description="Polar residues" evidence="2">
    <location>
        <begin position="2562"/>
        <end position="2572"/>
    </location>
</feature>
<name>A0ABQ8TXH3_PERAM</name>
<feature type="coiled-coil region" evidence="1">
    <location>
        <begin position="251"/>
        <end position="278"/>
    </location>
</feature>
<feature type="coiled-coil region" evidence="1">
    <location>
        <begin position="2348"/>
        <end position="2462"/>
    </location>
</feature>
<sequence length="2742" mass="317702">MWDPGSDPGTETPPQNVEKEDLEDQFQQQQEKIAQLKELLKQNEQKLVDKEKEVEQYATKLSDIRSRSRLSKHKSAGVKQDSNQLPVKDTGSVKEESVKDETPTPGKSTDKIRQGNLVLLRKKLEENSLSFALRLSCHASHILHVYLKTGLNLISDTNKASLMIYEPSSIVLSLSRLKFEQRGKELNENKKGIEEMVQHLKTQLDERDVTIQELQKGLEAMHSPRPTVYKKLEKTRIQKILTVPESSELSNEEKDRKIIELNNKVIELETTILDLQENFREKDSVIDARTKAITLMSEDFSRRNKTILDNLEETRDEMRKMQNNFVIQETKMRDEIEQLKKELVTKNNKLHHLEESNKSLESVRFELSTRNAELQEKVVRIQERVAEVQEKPSCEDAEHQDIVLQLDEANKQNKKMRGRIKSLTKQLDGLRKVLFVSQYFTSAFGYKNYTILWAFIFQVSDANEEILKLQNRIAELEEDKGNLQLHLVDFDELKVSESHWQTRVSELEERVTQQSSDLDSHVHMITLLEAEKVDHLQGIQTQKEKVSQLEAELQEMKTSFSELENQKVSLEMRTVDLEEQIDILNKENLRLQEEMDVISRLNQSVESREIEMTANPVPDSEATNVFQSLEVVERHKQDDDVVSSENKETEKSESQDLNITYEQLEAKLLYSNQIIEEQREIITDLKSKTFDHEEELELQREMISKLEQMSGDDNDKDARISEIVKELSEVASDLEEWKMRCIDVEKKLQNLGIEKSDLENHFKEVKNENSMLHQQLVEHKEIAAELSAKLKEQSIAIASRDERISSLQSLIEINGQTLEAREMTLKDVHEKLNSVEKQFESKHSQLKVSLANKEKELTNMTETLTKQDEILKDKEVEIMKLHETLNKQSHELSFLQQQLTRVEENISHHLHAQLDDMSRNLAEKTELNCQLTEECLGHKQKIEAYALELSDKIEYIRKLERENEKFRELETQLEMAASKLASQLTEKNKKFIANLKAKAVSIKGYEQKVEQYEAVIKAKEDLILELTSQNEKLLEYQSDKTLSNTLEENLQKIDLLMKELNEERLQTELIGEELSKATEKIVSLESELKLSEMKLSEMSFIEEARATLLSKVTELEREISLIQMELRNKGDQITLLEDEKVRITEEFKVKENEWANQMSDMKCLFENKITELQSELEQQKSEGNNAVEKLIAEKNVILEQIANDSNSSEKVNELQSELISRHQRISELEELLMSTSEKNEQSLAASNAKLQERDAVIESLEQELCKTQERVQHLEQGLATVEERRQSLENKAEVLNMRLQESDRMKEEVVENEEMLEQRLTSLITSEENLKKRLEIMSRENEESLQKLAELTKENSEFKKELINSDTCVKCLQKELERLSPFEYSFSAASERTEALEAELKRVGLEFEHRMKEKVQNMQQQAENLESDLRNVNIQLEQVELERKTLMEQYEKLNDEKINLEDEIEGLNNTVEIYKTNNSELKKELEKNSSAFENSLSLKEASLKELEEKVHVLESELQEKVSECREREVTNTDLSSKVELLEKELITSSAAVESQASEKERLKSELCDKINLLEKELEEKVSSLKIISTEKDGVERELQAKIESQETELKKYQEMVESKMTETQSDPEILAGIVDPEQITKLHDELNHLKSVIEQKDGEIRTYQTRLLQLQFGNVPNTGHTSEHDSNASLLGKVSQLENLNTKLQETLQSKETQISNLSAAMAASDTELQHHKSELIIYENKIEELKIEISSLQEEVMNKNNHIQQLQISVAENSLSVSSQTCMHESQLSSLEQQKLELYNELLKSKAQQEVSQIVKVAEERVQEMQSLANDDDVDDSVRKPKFVTFHEPVQSTSVSLEEGSAEMSRVQMERQWEQVENLKKEAVVESDEPLSLENNSMSEATAEQSEQSLPLPETVLNFESSSWDVGDGGEEEGWGWGSDEARLEEEHIQKQQQTLLSLEPANALSDQLVALENHIKVLEMEKEKLSEELRASQVRSGKMLKKLKDLKLRNECLMKENMELTKSNSDKTFGDLDQAIEEELKIRIDSLEKELKEIKNERNSAQAEKEGLLNRIDMLTSANERYMEVKERQDMDVEAWKQKNKDLSNQIQSLEWKIEELMEEKKQAMGQGVTDQGEKDPFFSWDKHGFASDSGSFIAVESNNKELHEQVAALSADNENLQVLLEQQRNLRLVAEDQLRQLEQQLIQAQSEVASLTEEQSKLKQEVEMLSLAREHMETVEDIQELKQEYNRLLEERNTFQSSYQALKSEYDRVCKESETYVTATEEKYEKVQLDYEEVQMLTTSLADLNQQYDILKLECNGLREHLSIQQSSQFADEQNLNRDDIAQLKLQLEMRIVDVERKLQEKIAETEMLHQMIESQNLSRQQDLYSLLSKEYQDLKDQKDEIIKSCVEETLNSKEQQIAALRNHFSENEAQLNLQNELLQIKEGEIQNLNQRVVESTNLLIMRDSDIEQLKNRLFENESQVGNLLMHKDQEINSLQAQLSEKESRIKELQHALEQETKRLADLQEHFKDQEFQLTQLRDKLGVEKLQSEKHSRGLQPFPGSQTSQQHPVSSYEAEESASSEESLGRRRKKESESTDSQQEELDLALYMLHQRDVRCDELTLELMQLLEERDSLQLRLSNALRLNEELKAKSTNLVAVDHSFRREEAPQHVVATVSTQNAAVEDPQEDLQSLASKLSQLRSVGYHRDVTLQDEREQRHNEQVRLLHQRGSGIVVDANYTL</sequence>
<feature type="coiled-coil region" evidence="1">
    <location>
        <begin position="734"/>
        <end position="775"/>
    </location>
</feature>
<feature type="compositionally biased region" description="Basic residues" evidence="2">
    <location>
        <begin position="67"/>
        <end position="76"/>
    </location>
</feature>
<feature type="coiled-coil region" evidence="1">
    <location>
        <begin position="2162"/>
        <end position="2268"/>
    </location>
</feature>
<feature type="coiled-coil region" evidence="1">
    <location>
        <begin position="2297"/>
        <end position="2324"/>
    </location>
</feature>
<feature type="region of interest" description="Disordered" evidence="2">
    <location>
        <begin position="1"/>
        <end position="30"/>
    </location>
</feature>
<reference evidence="3 4" key="1">
    <citation type="journal article" date="2022" name="Allergy">
        <title>Genome assembly and annotation of Periplaneta americana reveal a comprehensive cockroach allergen profile.</title>
        <authorList>
            <person name="Wang L."/>
            <person name="Xiong Q."/>
            <person name="Saelim N."/>
            <person name="Wang L."/>
            <person name="Nong W."/>
            <person name="Wan A.T."/>
            <person name="Shi M."/>
            <person name="Liu X."/>
            <person name="Cao Q."/>
            <person name="Hui J.H.L."/>
            <person name="Sookrung N."/>
            <person name="Leung T.F."/>
            <person name="Tungtrongchitr A."/>
            <person name="Tsui S.K.W."/>
        </authorList>
    </citation>
    <scope>NUCLEOTIDE SEQUENCE [LARGE SCALE GENOMIC DNA]</scope>
    <source>
        <strain evidence="3">PWHHKU_190912</strain>
    </source>
</reference>
<feature type="coiled-coil region" evidence="1">
    <location>
        <begin position="942"/>
        <end position="1361"/>
    </location>
</feature>
<proteinExistence type="predicted"/>
<feature type="coiled-coil region" evidence="1">
    <location>
        <begin position="459"/>
        <end position="486"/>
    </location>
</feature>
<protein>
    <submittedName>
        <fullName evidence="3">Uncharacterized protein</fullName>
    </submittedName>
</protein>
<keyword evidence="1" id="KW-0175">Coiled coil</keyword>
<comment type="caution">
    <text evidence="3">The sequence shown here is derived from an EMBL/GenBank/DDBJ whole genome shotgun (WGS) entry which is preliminary data.</text>
</comment>
<feature type="coiled-coil region" evidence="1">
    <location>
        <begin position="539"/>
        <end position="601"/>
    </location>
</feature>
<organism evidence="3 4">
    <name type="scientific">Periplaneta americana</name>
    <name type="common">American cockroach</name>
    <name type="synonym">Blatta americana</name>
    <dbReference type="NCBI Taxonomy" id="6978"/>
    <lineage>
        <taxon>Eukaryota</taxon>
        <taxon>Metazoa</taxon>
        <taxon>Ecdysozoa</taxon>
        <taxon>Arthropoda</taxon>
        <taxon>Hexapoda</taxon>
        <taxon>Insecta</taxon>
        <taxon>Pterygota</taxon>
        <taxon>Neoptera</taxon>
        <taxon>Polyneoptera</taxon>
        <taxon>Dictyoptera</taxon>
        <taxon>Blattodea</taxon>
        <taxon>Blattoidea</taxon>
        <taxon>Blattidae</taxon>
        <taxon>Blattinae</taxon>
        <taxon>Periplaneta</taxon>
    </lineage>
</organism>
<feature type="region of interest" description="Disordered" evidence="2">
    <location>
        <begin position="1885"/>
        <end position="1911"/>
    </location>
</feature>